<sequence>MKENVAVGRLIPAGTGLQHLRDIVVGDNEDKEEDLDSMSAAVI</sequence>
<dbReference type="Gene3D" id="1.10.150.390">
    <property type="match status" value="1"/>
</dbReference>
<dbReference type="AlphaFoldDB" id="A0A381TQJ0"/>
<dbReference type="EMBL" id="UINC01004995">
    <property type="protein sequence ID" value="SVA18332.1"/>
    <property type="molecule type" value="Genomic_DNA"/>
</dbReference>
<name>A0A381TQJ0_9ZZZZ</name>
<reference evidence="1" key="1">
    <citation type="submission" date="2018-05" db="EMBL/GenBank/DDBJ databases">
        <authorList>
            <person name="Lanie J.A."/>
            <person name="Ng W.-L."/>
            <person name="Kazmierczak K.M."/>
            <person name="Andrzejewski T.M."/>
            <person name="Davidsen T.M."/>
            <person name="Wayne K.J."/>
            <person name="Tettelin H."/>
            <person name="Glass J.I."/>
            <person name="Rusch D."/>
            <person name="Podicherti R."/>
            <person name="Tsui H.-C.T."/>
            <person name="Winkler M.E."/>
        </authorList>
    </citation>
    <scope>NUCLEOTIDE SEQUENCE</scope>
</reference>
<evidence type="ECO:0008006" key="2">
    <source>
        <dbReference type="Google" id="ProtNLM"/>
    </source>
</evidence>
<evidence type="ECO:0000313" key="1">
    <source>
        <dbReference type="EMBL" id="SVA18332.1"/>
    </source>
</evidence>
<protein>
    <recommendedName>
        <fullName evidence="2">RNA polymerase Rpb1 domain-containing protein</fullName>
    </recommendedName>
</protein>
<accession>A0A381TQJ0</accession>
<proteinExistence type="predicted"/>
<organism evidence="1">
    <name type="scientific">marine metagenome</name>
    <dbReference type="NCBI Taxonomy" id="408172"/>
    <lineage>
        <taxon>unclassified sequences</taxon>
        <taxon>metagenomes</taxon>
        <taxon>ecological metagenomes</taxon>
    </lineage>
</organism>
<gene>
    <name evidence="1" type="ORF">METZ01_LOCUS71186</name>
</gene>